<organism evidence="8 9">
    <name type="scientific">Feifania hominis</name>
    <dbReference type="NCBI Taxonomy" id="2763660"/>
    <lineage>
        <taxon>Bacteria</taxon>
        <taxon>Bacillati</taxon>
        <taxon>Bacillota</taxon>
        <taxon>Clostridia</taxon>
        <taxon>Eubacteriales</taxon>
        <taxon>Feifaniaceae</taxon>
        <taxon>Feifania</taxon>
    </lineage>
</organism>
<proteinExistence type="predicted"/>
<dbReference type="GO" id="GO:0015293">
    <property type="term" value="F:symporter activity"/>
    <property type="evidence" value="ECO:0007669"/>
    <property type="project" value="UniProtKB-KW"/>
</dbReference>
<dbReference type="Gene3D" id="1.10.3860.10">
    <property type="entry name" value="Sodium:dicarboxylate symporter"/>
    <property type="match status" value="1"/>
</dbReference>
<dbReference type="RefSeq" id="WP_249298694.1">
    <property type="nucleotide sequence ID" value="NZ_JACRSP010000001.1"/>
</dbReference>
<evidence type="ECO:0000256" key="4">
    <source>
        <dbReference type="ARBA" id="ARBA00022692"/>
    </source>
</evidence>
<keyword evidence="3" id="KW-1003">Cell membrane</keyword>
<keyword evidence="4 7" id="KW-0812">Transmembrane</keyword>
<dbReference type="PRINTS" id="PR00173">
    <property type="entry name" value="EDTRNSPORT"/>
</dbReference>
<feature type="transmembrane region" description="Helical" evidence="7">
    <location>
        <begin position="360"/>
        <end position="380"/>
    </location>
</feature>
<dbReference type="InterPro" id="IPR001991">
    <property type="entry name" value="Na-dicarboxylate_symporter"/>
</dbReference>
<dbReference type="AlphaFoldDB" id="A0A926HTP0"/>
<dbReference type="PROSITE" id="PS51257">
    <property type="entry name" value="PROKAR_LIPOPROTEIN"/>
    <property type="match status" value="1"/>
</dbReference>
<dbReference type="PANTHER" id="PTHR42865:SF7">
    <property type="entry name" value="PROTON_GLUTAMATE-ASPARTATE SYMPORTER"/>
    <property type="match status" value="1"/>
</dbReference>
<dbReference type="GO" id="GO:0006835">
    <property type="term" value="P:dicarboxylic acid transport"/>
    <property type="evidence" value="ECO:0007669"/>
    <property type="project" value="TreeGrafter"/>
</dbReference>
<comment type="caution">
    <text evidence="8">The sequence shown here is derived from an EMBL/GenBank/DDBJ whole genome shotgun (WGS) entry which is preliminary data.</text>
</comment>
<evidence type="ECO:0000256" key="3">
    <source>
        <dbReference type="ARBA" id="ARBA00022475"/>
    </source>
</evidence>
<feature type="transmembrane region" description="Helical" evidence="7">
    <location>
        <begin position="16"/>
        <end position="35"/>
    </location>
</feature>
<dbReference type="Pfam" id="PF00375">
    <property type="entry name" value="SDF"/>
    <property type="match status" value="1"/>
</dbReference>
<feature type="transmembrane region" description="Helical" evidence="7">
    <location>
        <begin position="47"/>
        <end position="68"/>
    </location>
</feature>
<accession>A0A926HTP0</accession>
<dbReference type="GO" id="GO:0005886">
    <property type="term" value="C:plasma membrane"/>
    <property type="evidence" value="ECO:0007669"/>
    <property type="project" value="UniProtKB-SubCell"/>
</dbReference>
<gene>
    <name evidence="8" type="ORF">H8695_00035</name>
</gene>
<dbReference type="PANTHER" id="PTHR42865">
    <property type="entry name" value="PROTON/GLUTAMATE-ASPARTATE SYMPORTER"/>
    <property type="match status" value="1"/>
</dbReference>
<dbReference type="EMBL" id="JACRSP010000001">
    <property type="protein sequence ID" value="MBC8535085.1"/>
    <property type="molecule type" value="Genomic_DNA"/>
</dbReference>
<feature type="transmembrane region" description="Helical" evidence="7">
    <location>
        <begin position="187"/>
        <end position="208"/>
    </location>
</feature>
<feature type="transmembrane region" description="Helical" evidence="7">
    <location>
        <begin position="327"/>
        <end position="348"/>
    </location>
</feature>
<feature type="transmembrane region" description="Helical" evidence="7">
    <location>
        <begin position="223"/>
        <end position="243"/>
    </location>
</feature>
<evidence type="ECO:0000313" key="9">
    <source>
        <dbReference type="Proteomes" id="UP000620366"/>
    </source>
</evidence>
<sequence length="430" mass="45970">MSETAKKQSFWKQYRFPLILIISIIIGCIVGIIMGKDAVILKPLGTIFMNLLFVVVVPLVLISVTSAIANFGDMKKLGRLIATMFIVFIITSIIASVFMLVVCVIFPPAQGMDVQLEAPGEINEFNTADQVVAALTVDDFSKLLSKENLLPLIIFSILLGVAINMVGEKGKKVASALDTLTEVMMKLVQVVMYTAPVGLLAFFAALIGDFGPNLFGSYFRCVLVYHVALIIYGGIFLTFYAYVGAGKLGVSRFWKYSVTPILTAFGTQSSVASLPANLEAAEKIGIPKRVRDVVLLIGASAHTEAACLSGILKIAFLFGILGLPFNSIGTFGSALLVAILSGVVMCGIPGGGLIGEMLIVSLYGFPLEVFPLIVTIGWLIDPAATVLAVIGDTTCAMIIARFTEGKNWLIDHVKGLKKTSSEEVVEKAEG</sequence>
<feature type="transmembrane region" description="Helical" evidence="7">
    <location>
        <begin position="80"/>
        <end position="107"/>
    </location>
</feature>
<keyword evidence="5 7" id="KW-1133">Transmembrane helix</keyword>
<reference evidence="8" key="1">
    <citation type="submission" date="2020-08" db="EMBL/GenBank/DDBJ databases">
        <title>Genome public.</title>
        <authorList>
            <person name="Liu C."/>
            <person name="Sun Q."/>
        </authorList>
    </citation>
    <scope>NUCLEOTIDE SEQUENCE</scope>
    <source>
        <strain evidence="8">BX7</strain>
    </source>
</reference>
<evidence type="ECO:0000256" key="6">
    <source>
        <dbReference type="ARBA" id="ARBA00023136"/>
    </source>
</evidence>
<evidence type="ECO:0000256" key="2">
    <source>
        <dbReference type="ARBA" id="ARBA00022448"/>
    </source>
</evidence>
<evidence type="ECO:0000256" key="1">
    <source>
        <dbReference type="ARBA" id="ARBA00004651"/>
    </source>
</evidence>
<dbReference type="InterPro" id="IPR036458">
    <property type="entry name" value="Na:dicarbo_symporter_sf"/>
</dbReference>
<keyword evidence="2" id="KW-0813">Transport</keyword>
<keyword evidence="6 7" id="KW-0472">Membrane</keyword>
<dbReference type="SUPFAM" id="SSF118215">
    <property type="entry name" value="Proton glutamate symport protein"/>
    <property type="match status" value="1"/>
</dbReference>
<feature type="transmembrane region" description="Helical" evidence="7">
    <location>
        <begin position="149"/>
        <end position="166"/>
    </location>
</feature>
<evidence type="ECO:0000256" key="5">
    <source>
        <dbReference type="ARBA" id="ARBA00022989"/>
    </source>
</evidence>
<keyword evidence="9" id="KW-1185">Reference proteome</keyword>
<protein>
    <submittedName>
        <fullName evidence="8">Dicarboxylate/amino acid:cation symporter</fullName>
    </submittedName>
</protein>
<name>A0A926HTP0_9FIRM</name>
<evidence type="ECO:0000256" key="7">
    <source>
        <dbReference type="SAM" id="Phobius"/>
    </source>
</evidence>
<evidence type="ECO:0000313" key="8">
    <source>
        <dbReference type="EMBL" id="MBC8535085.1"/>
    </source>
</evidence>
<dbReference type="Proteomes" id="UP000620366">
    <property type="component" value="Unassembled WGS sequence"/>
</dbReference>
<comment type="subcellular location">
    <subcellularLocation>
        <location evidence="1">Cell membrane</location>
        <topology evidence="1">Multi-pass membrane protein</topology>
    </subcellularLocation>
</comment>